<keyword evidence="4" id="KW-0539">Nucleus</keyword>
<evidence type="ECO:0000256" key="4">
    <source>
        <dbReference type="ARBA" id="ARBA00023242"/>
    </source>
</evidence>
<proteinExistence type="inferred from homology"/>
<evidence type="ECO:0000256" key="5">
    <source>
        <dbReference type="ARBA" id="ARBA00023274"/>
    </source>
</evidence>
<dbReference type="GO" id="GO:0034457">
    <property type="term" value="C:Mpp10 complex"/>
    <property type="evidence" value="ECO:0007669"/>
    <property type="project" value="InterPro"/>
</dbReference>
<feature type="region of interest" description="Disordered" evidence="7">
    <location>
        <begin position="275"/>
        <end position="310"/>
    </location>
</feature>
<keyword evidence="3" id="KW-0698">rRNA processing</keyword>
<dbReference type="EMBL" id="JAVHJL010000002">
    <property type="protein sequence ID" value="KAK6509952.1"/>
    <property type="molecule type" value="Genomic_DNA"/>
</dbReference>
<accession>A0AAV9WK81</accession>
<dbReference type="AlphaFoldDB" id="A0AAV9WK81"/>
<dbReference type="Pfam" id="PF04006">
    <property type="entry name" value="Mpp10"/>
    <property type="match status" value="1"/>
</dbReference>
<feature type="region of interest" description="Disordered" evidence="7">
    <location>
        <begin position="202"/>
        <end position="221"/>
    </location>
</feature>
<dbReference type="PANTHER" id="PTHR17039:SF0">
    <property type="entry name" value="U3 SMALL NUCLEOLAR RIBONUCLEOPROTEIN PROTEIN MPP10"/>
    <property type="match status" value="1"/>
</dbReference>
<evidence type="ECO:0000256" key="3">
    <source>
        <dbReference type="ARBA" id="ARBA00022552"/>
    </source>
</evidence>
<feature type="region of interest" description="Disordered" evidence="7">
    <location>
        <begin position="499"/>
        <end position="552"/>
    </location>
</feature>
<feature type="compositionally biased region" description="Polar residues" evidence="7">
    <location>
        <begin position="135"/>
        <end position="146"/>
    </location>
</feature>
<protein>
    <submittedName>
        <fullName evidence="8">U3 snoRNP protein</fullName>
    </submittedName>
</protein>
<evidence type="ECO:0000256" key="7">
    <source>
        <dbReference type="SAM" id="MobiDB-lite"/>
    </source>
</evidence>
<dbReference type="GO" id="GO:0032040">
    <property type="term" value="C:small-subunit processome"/>
    <property type="evidence" value="ECO:0007669"/>
    <property type="project" value="TreeGrafter"/>
</dbReference>
<sequence>MANHLIPSLLHQPSGSLNSNNDNYHGSISCTRFFLNALAKAEDLNHNIHTNGFDVDQIWMQSQVLLGAIQVSAYLSRISECDADQALPKKRAKRNKTFQPGESVGPDHNVVADDDRELIGSRVDPVPESSSSESGADSTTLLSRNGTGYAGSRDRVRGRAQDELDDGFFSLDTFNLETEGFEQADELGKSLGSLDTAINWHVDPDDDDQSSIPASGSPEDLDDNLMYEDFFLPPEHPGRQIDKAGGAPFRLMEEADPIDGIEEMMNEMEQDLFDGESSDRQITSLGSLDDRDPSSHRNAQSRLSGHIRELESENVGKREWTLSGETNSKQRPFNSLLQEDLDFERIGKPVPVVTQESTTTLEGMIKGRIIAGNFDEVLRRSLVHHNRSQRSAVELDDSKSRVGLAEAYEQEHLDKATPTQLKGADVKLDALRSEISGLLSTVTNQLDMLSSWHFTPKAPQSTLSVVQDVRTLNIEEVQVNANHLSMPMSAVLAPQEVYNPSSKEHQGDGVVKVSGIPMSHSEVERSRRTKEKGRKSREVSGKSGAGSRADENARILKTLRGADVAVIGQDGKHVSLGNSRLDKTSSSGSRIKL</sequence>
<gene>
    <name evidence="8" type="primary">MPP10</name>
    <name evidence="8" type="ORF">TWF481_004669</name>
</gene>
<feature type="region of interest" description="Disordered" evidence="7">
    <location>
        <begin position="570"/>
        <end position="593"/>
    </location>
</feature>
<organism evidence="8 9">
    <name type="scientific">Arthrobotrys musiformis</name>
    <dbReference type="NCBI Taxonomy" id="47236"/>
    <lineage>
        <taxon>Eukaryota</taxon>
        <taxon>Fungi</taxon>
        <taxon>Dikarya</taxon>
        <taxon>Ascomycota</taxon>
        <taxon>Pezizomycotina</taxon>
        <taxon>Orbiliomycetes</taxon>
        <taxon>Orbiliales</taxon>
        <taxon>Orbiliaceae</taxon>
        <taxon>Arthrobotrys</taxon>
    </lineage>
</organism>
<dbReference type="InterPro" id="IPR012173">
    <property type="entry name" value="Mpp10"/>
</dbReference>
<feature type="region of interest" description="Disordered" evidence="7">
    <location>
        <begin position="88"/>
        <end position="156"/>
    </location>
</feature>
<keyword evidence="2" id="KW-0690">Ribosome biogenesis</keyword>
<comment type="subcellular location">
    <subcellularLocation>
        <location evidence="1">Nucleus</location>
        <location evidence="1">Nucleolus</location>
    </subcellularLocation>
</comment>
<dbReference type="GO" id="GO:0005732">
    <property type="term" value="C:sno(s)RNA-containing ribonucleoprotein complex"/>
    <property type="evidence" value="ECO:0007669"/>
    <property type="project" value="InterPro"/>
</dbReference>
<evidence type="ECO:0000256" key="2">
    <source>
        <dbReference type="ARBA" id="ARBA00022517"/>
    </source>
</evidence>
<comment type="caution">
    <text evidence="8">The sequence shown here is derived from an EMBL/GenBank/DDBJ whole genome shotgun (WGS) entry which is preliminary data.</text>
</comment>
<keyword evidence="5" id="KW-0687">Ribonucleoprotein</keyword>
<dbReference type="PANTHER" id="PTHR17039">
    <property type="entry name" value="U3 SMALL NUCLEOLAR RIBONUCLEOPROTEIN PROTEIN MPP10"/>
    <property type="match status" value="1"/>
</dbReference>
<dbReference type="Proteomes" id="UP001370758">
    <property type="component" value="Unassembled WGS sequence"/>
</dbReference>
<keyword evidence="9" id="KW-1185">Reference proteome</keyword>
<evidence type="ECO:0000313" key="8">
    <source>
        <dbReference type="EMBL" id="KAK6509952.1"/>
    </source>
</evidence>
<feature type="compositionally biased region" description="Polar residues" evidence="7">
    <location>
        <begin position="584"/>
        <end position="593"/>
    </location>
</feature>
<comment type="similarity">
    <text evidence="6">Belongs to the MPP10 family.</text>
</comment>
<dbReference type="GO" id="GO:0006364">
    <property type="term" value="P:rRNA processing"/>
    <property type="evidence" value="ECO:0007669"/>
    <property type="project" value="UniProtKB-KW"/>
</dbReference>
<reference evidence="8 9" key="1">
    <citation type="submission" date="2023-08" db="EMBL/GenBank/DDBJ databases">
        <authorList>
            <person name="Palmer J.M."/>
        </authorList>
    </citation>
    <scope>NUCLEOTIDE SEQUENCE [LARGE SCALE GENOMIC DNA]</scope>
    <source>
        <strain evidence="8 9">TWF481</strain>
    </source>
</reference>
<name>A0AAV9WK81_9PEZI</name>
<evidence type="ECO:0000313" key="9">
    <source>
        <dbReference type="Proteomes" id="UP001370758"/>
    </source>
</evidence>
<evidence type="ECO:0000256" key="1">
    <source>
        <dbReference type="ARBA" id="ARBA00004604"/>
    </source>
</evidence>
<feature type="compositionally biased region" description="Basic and acidic residues" evidence="7">
    <location>
        <begin position="110"/>
        <end position="119"/>
    </location>
</feature>
<evidence type="ECO:0000256" key="6">
    <source>
        <dbReference type="ARBA" id="ARBA00029455"/>
    </source>
</evidence>